<evidence type="ECO:0000313" key="3">
    <source>
        <dbReference type="Proteomes" id="UP000442619"/>
    </source>
</evidence>
<accession>A0A844FX35</accession>
<dbReference type="InterPro" id="IPR007863">
    <property type="entry name" value="Peptidase_M16_C"/>
</dbReference>
<dbReference type="NCBIfam" id="NF047422">
    <property type="entry name" value="YfmF_fam"/>
    <property type="match status" value="1"/>
</dbReference>
<sequence>MEEGTMQNVFKMDGYTLHIIPSKKFKDITIHINFKAPLTKENAALRAVLAFVMTSATKTYPTNATLSSYLDDLYGASLSANVSSKGQAHMISLRTTAVNQEFLPVNDDLLEKQIGLLNEVLFAPLVSHQSFDEDLVEIKKKEIIARIQQALDDKMNYSIDQLYHYMGMNTPLDISAIGEKEDVERITGEDIYQAYLSMLKNDDKYVYIVGDIDEHVVESFKNNLHFEAHSQEYPVIYDFNSEKDEVLEIIEKQEITQAKLNLGYTLETDFKDDDTEAMSIFVDMLGGYSQSRLFLNVREKNSLCYYISASYDPFNSIMLIASGIETKHYQKARALIDEEIAHFKNGSFSDDELAMAKQMVVSSLTKAYDSSSYLISLAYNRDLVHKQQSIQDYINKINAVTREDIIRCAQQIKLDTVYLLTRKDPYGKDILSDN</sequence>
<protein>
    <submittedName>
        <fullName evidence="2">Insulinase family protein</fullName>
    </submittedName>
</protein>
<organism evidence="2 3">
    <name type="scientific">Sharpea porci</name>
    <dbReference type="NCBI Taxonomy" id="2652286"/>
    <lineage>
        <taxon>Bacteria</taxon>
        <taxon>Bacillati</taxon>
        <taxon>Bacillota</taxon>
        <taxon>Erysipelotrichia</taxon>
        <taxon>Erysipelotrichales</taxon>
        <taxon>Coprobacillaceae</taxon>
        <taxon>Sharpea</taxon>
    </lineage>
</organism>
<dbReference type="Gene3D" id="3.30.830.10">
    <property type="entry name" value="Metalloenzyme, LuxS/M16 peptidase-like"/>
    <property type="match status" value="2"/>
</dbReference>
<gene>
    <name evidence="2" type="ORF">FYJ79_11205</name>
</gene>
<dbReference type="Pfam" id="PF05193">
    <property type="entry name" value="Peptidase_M16_C"/>
    <property type="match status" value="1"/>
</dbReference>
<comment type="caution">
    <text evidence="2">The sequence shown here is derived from an EMBL/GenBank/DDBJ whole genome shotgun (WGS) entry which is preliminary data.</text>
</comment>
<evidence type="ECO:0000259" key="1">
    <source>
        <dbReference type="Pfam" id="PF05193"/>
    </source>
</evidence>
<keyword evidence="3" id="KW-1185">Reference proteome</keyword>
<dbReference type="PANTHER" id="PTHR11851">
    <property type="entry name" value="METALLOPROTEASE"/>
    <property type="match status" value="1"/>
</dbReference>
<dbReference type="EMBL" id="VUNM01000038">
    <property type="protein sequence ID" value="MST90126.1"/>
    <property type="molecule type" value="Genomic_DNA"/>
</dbReference>
<proteinExistence type="predicted"/>
<dbReference type="Proteomes" id="UP000442619">
    <property type="component" value="Unassembled WGS sequence"/>
</dbReference>
<feature type="domain" description="Peptidase M16 C-terminal" evidence="1">
    <location>
        <begin position="186"/>
        <end position="359"/>
    </location>
</feature>
<dbReference type="SUPFAM" id="SSF63411">
    <property type="entry name" value="LuxS/MPP-like metallohydrolase"/>
    <property type="match status" value="2"/>
</dbReference>
<dbReference type="InterPro" id="IPR011249">
    <property type="entry name" value="Metalloenz_LuxS/M16"/>
</dbReference>
<dbReference type="PANTHER" id="PTHR11851:SF186">
    <property type="entry name" value="INACTIVE METALLOPROTEASE YMFF-RELATED"/>
    <property type="match status" value="1"/>
</dbReference>
<name>A0A844FX35_9FIRM</name>
<dbReference type="InterPro" id="IPR050361">
    <property type="entry name" value="MPP/UQCRC_Complex"/>
</dbReference>
<dbReference type="GO" id="GO:0046872">
    <property type="term" value="F:metal ion binding"/>
    <property type="evidence" value="ECO:0007669"/>
    <property type="project" value="InterPro"/>
</dbReference>
<reference evidence="2 3" key="1">
    <citation type="submission" date="2019-08" db="EMBL/GenBank/DDBJ databases">
        <title>In-depth cultivation of the pig gut microbiome towards novel bacterial diversity and tailored functional studies.</title>
        <authorList>
            <person name="Wylensek D."/>
            <person name="Hitch T.C.A."/>
            <person name="Clavel T."/>
        </authorList>
    </citation>
    <scope>NUCLEOTIDE SEQUENCE [LARGE SCALE GENOMIC DNA]</scope>
    <source>
        <strain evidence="2 3">CA-Schmier-601-WT-3</strain>
    </source>
</reference>
<dbReference type="AlphaFoldDB" id="A0A844FX35"/>
<evidence type="ECO:0000313" key="2">
    <source>
        <dbReference type="EMBL" id="MST90126.1"/>
    </source>
</evidence>